<sequence>MGYSGKEQTDRMTNMDQWVEAKAYRSAVEIVSLDRGSKTRSRPTIVILRRFQAIEVSPTYFQDMQVPSLRSSPATSYPMVNTVDPDSVLWG</sequence>
<accession>A0A2V3ISH7</accession>
<gene>
    <name evidence="1" type="ORF">BWQ96_05173</name>
</gene>
<dbReference type="EMBL" id="NBIV01000071">
    <property type="protein sequence ID" value="PXF45071.1"/>
    <property type="molecule type" value="Genomic_DNA"/>
</dbReference>
<proteinExistence type="predicted"/>
<keyword evidence="2" id="KW-1185">Reference proteome</keyword>
<evidence type="ECO:0000313" key="2">
    <source>
        <dbReference type="Proteomes" id="UP000247409"/>
    </source>
</evidence>
<dbReference type="Proteomes" id="UP000247409">
    <property type="component" value="Unassembled WGS sequence"/>
</dbReference>
<evidence type="ECO:0000313" key="1">
    <source>
        <dbReference type="EMBL" id="PXF45071.1"/>
    </source>
</evidence>
<comment type="caution">
    <text evidence="1">The sequence shown here is derived from an EMBL/GenBank/DDBJ whole genome shotgun (WGS) entry which is preliminary data.</text>
</comment>
<reference evidence="1 2" key="1">
    <citation type="journal article" date="2018" name="Mol. Biol. Evol.">
        <title>Analysis of the draft genome of the red seaweed Gracilariopsis chorda provides insights into genome size evolution in Rhodophyta.</title>
        <authorList>
            <person name="Lee J."/>
            <person name="Yang E.C."/>
            <person name="Graf L."/>
            <person name="Yang J.H."/>
            <person name="Qiu H."/>
            <person name="Zel Zion U."/>
            <person name="Chan C.X."/>
            <person name="Stephens T.G."/>
            <person name="Weber A.P.M."/>
            <person name="Boo G.H."/>
            <person name="Boo S.M."/>
            <person name="Kim K.M."/>
            <person name="Shin Y."/>
            <person name="Jung M."/>
            <person name="Lee S.J."/>
            <person name="Yim H.S."/>
            <person name="Lee J.H."/>
            <person name="Bhattacharya D."/>
            <person name="Yoon H.S."/>
        </authorList>
    </citation>
    <scope>NUCLEOTIDE SEQUENCE [LARGE SCALE GENOMIC DNA]</scope>
    <source>
        <strain evidence="1 2">SKKU-2015</strain>
        <tissue evidence="1">Whole body</tissue>
    </source>
</reference>
<dbReference type="AlphaFoldDB" id="A0A2V3ISH7"/>
<name>A0A2V3ISH7_9FLOR</name>
<organism evidence="1 2">
    <name type="scientific">Gracilariopsis chorda</name>
    <dbReference type="NCBI Taxonomy" id="448386"/>
    <lineage>
        <taxon>Eukaryota</taxon>
        <taxon>Rhodophyta</taxon>
        <taxon>Florideophyceae</taxon>
        <taxon>Rhodymeniophycidae</taxon>
        <taxon>Gracilariales</taxon>
        <taxon>Gracilariaceae</taxon>
        <taxon>Gracilariopsis</taxon>
    </lineage>
</organism>
<protein>
    <submittedName>
        <fullName evidence="1">Uncharacterized protein</fullName>
    </submittedName>
</protein>